<proteinExistence type="predicted"/>
<evidence type="ECO:0000313" key="2">
    <source>
        <dbReference type="Proteomes" id="UP001073227"/>
    </source>
</evidence>
<protein>
    <recommendedName>
        <fullName evidence="3">LysM domain-containing protein</fullName>
    </recommendedName>
</protein>
<evidence type="ECO:0008006" key="3">
    <source>
        <dbReference type="Google" id="ProtNLM"/>
    </source>
</evidence>
<dbReference type="EMBL" id="JAOVZR010000001">
    <property type="protein sequence ID" value="MCY0149604.1"/>
    <property type="molecule type" value="Genomic_DNA"/>
</dbReference>
<dbReference type="RefSeq" id="WP_267655057.1">
    <property type="nucleotide sequence ID" value="NZ_JAOVZR010000001.1"/>
</dbReference>
<accession>A0ABT3ZCS4</accession>
<sequence>MKHDSKAQTDFDALVQKAIRDRKDGRAEIVRQLSILPLEQLASVPPSALAMIGPEGLAALAAQRGEFVGLAPKPYPAATKAITTPPSVAATNPGLSAKWRLLSPTALICIGIILAALSFDRVLATVVPSTTGGTLSRNAMEWPRCLRLDRRTDGCVYRTGGSRLSLVSAAELLHIDVPNLADLNRHLAGSSSMPLPAGSLIVVLRDRSRLSGRSS</sequence>
<name>A0ABT3ZCS4_9HYPH</name>
<gene>
    <name evidence="1" type="ORF">OEG84_18295</name>
</gene>
<evidence type="ECO:0000313" key="1">
    <source>
        <dbReference type="EMBL" id="MCY0149604.1"/>
    </source>
</evidence>
<reference evidence="1" key="1">
    <citation type="submission" date="2022-10" db="EMBL/GenBank/DDBJ databases">
        <title>Hoeflea sp. G2-23, isolated from marine algae.</title>
        <authorList>
            <person name="Kristyanto S."/>
            <person name="Kim J.M."/>
            <person name="Jeon C.O."/>
        </authorList>
    </citation>
    <scope>NUCLEOTIDE SEQUENCE</scope>
    <source>
        <strain evidence="1">G2-23</strain>
    </source>
</reference>
<organism evidence="1 2">
    <name type="scientific">Hoeflea algicola</name>
    <dbReference type="NCBI Taxonomy" id="2983763"/>
    <lineage>
        <taxon>Bacteria</taxon>
        <taxon>Pseudomonadati</taxon>
        <taxon>Pseudomonadota</taxon>
        <taxon>Alphaproteobacteria</taxon>
        <taxon>Hyphomicrobiales</taxon>
        <taxon>Rhizobiaceae</taxon>
        <taxon>Hoeflea</taxon>
    </lineage>
</organism>
<dbReference type="Proteomes" id="UP001073227">
    <property type="component" value="Unassembled WGS sequence"/>
</dbReference>
<keyword evidence="2" id="KW-1185">Reference proteome</keyword>
<comment type="caution">
    <text evidence="1">The sequence shown here is derived from an EMBL/GenBank/DDBJ whole genome shotgun (WGS) entry which is preliminary data.</text>
</comment>